<name>A0A1Y3UWR1_BACUN</name>
<dbReference type="Pfam" id="PF14907">
    <property type="entry name" value="NTP_transf_5"/>
    <property type="match status" value="1"/>
</dbReference>
<dbReference type="AlphaFoldDB" id="A0A1Y3UWR1"/>
<comment type="caution">
    <text evidence="1">The sequence shown here is derived from an EMBL/GenBank/DDBJ whole genome shotgun (WGS) entry which is preliminary data.</text>
</comment>
<gene>
    <name evidence="1" type="ORF">B5G17_15220</name>
</gene>
<accession>A0A1Y3UWR1</accession>
<evidence type="ECO:0000313" key="2">
    <source>
        <dbReference type="Proteomes" id="UP000196329"/>
    </source>
</evidence>
<dbReference type="Proteomes" id="UP000196329">
    <property type="component" value="Unassembled WGS sequence"/>
</dbReference>
<dbReference type="EMBL" id="NFHS01000008">
    <property type="protein sequence ID" value="OUN53174.1"/>
    <property type="molecule type" value="Genomic_DNA"/>
</dbReference>
<proteinExistence type="predicted"/>
<protein>
    <submittedName>
        <fullName evidence="1">Uncharacterized protein</fullName>
    </submittedName>
</protein>
<organism evidence="1 2">
    <name type="scientific">Bacteroides uniformis</name>
    <dbReference type="NCBI Taxonomy" id="820"/>
    <lineage>
        <taxon>Bacteria</taxon>
        <taxon>Pseudomonadati</taxon>
        <taxon>Bacteroidota</taxon>
        <taxon>Bacteroidia</taxon>
        <taxon>Bacteroidales</taxon>
        <taxon>Bacteroidaceae</taxon>
        <taxon>Bacteroides</taxon>
    </lineage>
</organism>
<reference evidence="2" key="1">
    <citation type="submission" date="2017-04" db="EMBL/GenBank/DDBJ databases">
        <title>Function of individual gut microbiota members based on whole genome sequencing of pure cultures obtained from chicken caecum.</title>
        <authorList>
            <person name="Medvecky M."/>
            <person name="Cejkova D."/>
            <person name="Polansky O."/>
            <person name="Karasova D."/>
            <person name="Kubasova T."/>
            <person name="Cizek A."/>
            <person name="Rychlik I."/>
        </authorList>
    </citation>
    <scope>NUCLEOTIDE SEQUENCE [LARGE SCALE GENOMIC DNA]</scope>
    <source>
        <strain evidence="2">An67</strain>
    </source>
</reference>
<evidence type="ECO:0000313" key="1">
    <source>
        <dbReference type="EMBL" id="OUN53174.1"/>
    </source>
</evidence>
<dbReference type="InterPro" id="IPR039498">
    <property type="entry name" value="NTP_transf_5"/>
</dbReference>
<sequence length="61" mass="7307">MGYQTPSDSFNLVYLLVHLYHHFLYEGVGFRQLMDYYMLLKSIPTNVRPIYYRNAIQTLDS</sequence>